<reference evidence="1" key="1">
    <citation type="journal article" date="2021" name="Proc. Natl. Acad. Sci. U.S.A.">
        <title>A Catalog of Tens of Thousands of Viruses from Human Metagenomes Reveals Hidden Associations with Chronic Diseases.</title>
        <authorList>
            <person name="Tisza M.J."/>
            <person name="Buck C.B."/>
        </authorList>
    </citation>
    <scope>NUCLEOTIDE SEQUENCE</scope>
    <source>
        <strain evidence="1">CtgaY24</strain>
    </source>
</reference>
<protein>
    <submittedName>
        <fullName evidence="1">Uncharacterized protein</fullName>
    </submittedName>
</protein>
<organism evidence="1">
    <name type="scientific">Siphoviridae sp. ctgaY24</name>
    <dbReference type="NCBI Taxonomy" id="2827911"/>
    <lineage>
        <taxon>Viruses</taxon>
        <taxon>Duplodnaviria</taxon>
        <taxon>Heunggongvirae</taxon>
        <taxon>Uroviricota</taxon>
        <taxon>Caudoviricetes</taxon>
    </lineage>
</organism>
<accession>A0A8S5SBL6</accession>
<proteinExistence type="predicted"/>
<evidence type="ECO:0000313" key="1">
    <source>
        <dbReference type="EMBL" id="DAF48063.1"/>
    </source>
</evidence>
<sequence>MLIISQDRTQIINTNTLISIWIEPFVKRETVVIRGIIDYDAGSFGINMGEYVREKAELIMVKIMKAVDEGKNLYFMPEGDDNNTRNK</sequence>
<dbReference type="EMBL" id="BK032562">
    <property type="protein sequence ID" value="DAF48063.1"/>
    <property type="molecule type" value="Genomic_DNA"/>
</dbReference>
<name>A0A8S5SBL6_9CAUD</name>